<keyword evidence="5" id="KW-0812">Transmembrane</keyword>
<feature type="compositionally biased region" description="Low complexity" evidence="4">
    <location>
        <begin position="82"/>
        <end position="92"/>
    </location>
</feature>
<keyword evidence="5" id="KW-0472">Membrane</keyword>
<evidence type="ECO:0000256" key="5">
    <source>
        <dbReference type="SAM" id="Phobius"/>
    </source>
</evidence>
<dbReference type="PANTHER" id="PTHR32089:SF112">
    <property type="entry name" value="LYSOZYME-LIKE PROTEIN-RELATED"/>
    <property type="match status" value="1"/>
</dbReference>
<feature type="coiled-coil region" evidence="3">
    <location>
        <begin position="255"/>
        <end position="282"/>
    </location>
</feature>
<keyword evidence="1 2" id="KW-0807">Transducer</keyword>
<dbReference type="RefSeq" id="WP_308440030.1">
    <property type="nucleotide sequence ID" value="NZ_BOPF01000025.1"/>
</dbReference>
<feature type="transmembrane region" description="Helical" evidence="5">
    <location>
        <begin position="21"/>
        <end position="54"/>
    </location>
</feature>
<feature type="compositionally biased region" description="Basic and acidic residues" evidence="4">
    <location>
        <begin position="59"/>
        <end position="78"/>
    </location>
</feature>
<dbReference type="InterPro" id="IPR004089">
    <property type="entry name" value="MCPsignal_dom"/>
</dbReference>
<dbReference type="GO" id="GO:0016020">
    <property type="term" value="C:membrane"/>
    <property type="evidence" value="ECO:0007669"/>
    <property type="project" value="InterPro"/>
</dbReference>
<dbReference type="Proteomes" id="UP000619260">
    <property type="component" value="Unassembled WGS sequence"/>
</dbReference>
<evidence type="ECO:0000256" key="1">
    <source>
        <dbReference type="ARBA" id="ARBA00023224"/>
    </source>
</evidence>
<dbReference type="PANTHER" id="PTHR32089">
    <property type="entry name" value="METHYL-ACCEPTING CHEMOTAXIS PROTEIN MCPB"/>
    <property type="match status" value="1"/>
</dbReference>
<evidence type="ECO:0000313" key="7">
    <source>
        <dbReference type="EMBL" id="GIJ49193.1"/>
    </source>
</evidence>
<evidence type="ECO:0000313" key="8">
    <source>
        <dbReference type="Proteomes" id="UP000619260"/>
    </source>
</evidence>
<dbReference type="SUPFAM" id="SSF58104">
    <property type="entry name" value="Methyl-accepting chemotaxis protein (MCP) signaling domain"/>
    <property type="match status" value="1"/>
</dbReference>
<accession>A0A8J3YSY6</accession>
<organism evidence="7 8">
    <name type="scientific">Virgisporangium aliadipatigenens</name>
    <dbReference type="NCBI Taxonomy" id="741659"/>
    <lineage>
        <taxon>Bacteria</taxon>
        <taxon>Bacillati</taxon>
        <taxon>Actinomycetota</taxon>
        <taxon>Actinomycetes</taxon>
        <taxon>Micromonosporales</taxon>
        <taxon>Micromonosporaceae</taxon>
        <taxon>Virgisporangium</taxon>
    </lineage>
</organism>
<dbReference type="GO" id="GO:0007165">
    <property type="term" value="P:signal transduction"/>
    <property type="evidence" value="ECO:0007669"/>
    <property type="project" value="UniProtKB-KW"/>
</dbReference>
<dbReference type="PROSITE" id="PS50111">
    <property type="entry name" value="CHEMOTAXIS_TRANSDUC_2"/>
    <property type="match status" value="1"/>
</dbReference>
<feature type="region of interest" description="Disordered" evidence="4">
    <location>
        <begin position="54"/>
        <end position="115"/>
    </location>
</feature>
<comment type="caution">
    <text evidence="7">The sequence shown here is derived from an EMBL/GenBank/DDBJ whole genome shotgun (WGS) entry which is preliminary data.</text>
</comment>
<evidence type="ECO:0000256" key="3">
    <source>
        <dbReference type="SAM" id="Coils"/>
    </source>
</evidence>
<dbReference type="Gene3D" id="1.10.287.950">
    <property type="entry name" value="Methyl-accepting chemotaxis protein"/>
    <property type="match status" value="1"/>
</dbReference>
<proteinExistence type="predicted"/>
<gene>
    <name evidence="7" type="ORF">Val02_60790</name>
</gene>
<protein>
    <recommendedName>
        <fullName evidence="6">Methyl-accepting transducer domain-containing protein</fullName>
    </recommendedName>
</protein>
<dbReference type="SMART" id="SM00283">
    <property type="entry name" value="MA"/>
    <property type="match status" value="1"/>
</dbReference>
<reference evidence="7" key="1">
    <citation type="submission" date="2021-01" db="EMBL/GenBank/DDBJ databases">
        <title>Whole genome shotgun sequence of Virgisporangium aliadipatigenens NBRC 105644.</title>
        <authorList>
            <person name="Komaki H."/>
            <person name="Tamura T."/>
        </authorList>
    </citation>
    <scope>NUCLEOTIDE SEQUENCE</scope>
    <source>
        <strain evidence="7">NBRC 105644</strain>
    </source>
</reference>
<dbReference type="AlphaFoldDB" id="A0A8J3YSY6"/>
<keyword evidence="3" id="KW-0175">Coiled coil</keyword>
<evidence type="ECO:0000256" key="4">
    <source>
        <dbReference type="SAM" id="MobiDB-lite"/>
    </source>
</evidence>
<evidence type="ECO:0000256" key="2">
    <source>
        <dbReference type="PROSITE-ProRule" id="PRU00284"/>
    </source>
</evidence>
<keyword evidence="8" id="KW-1185">Reference proteome</keyword>
<evidence type="ECO:0000259" key="6">
    <source>
        <dbReference type="PROSITE" id="PS50111"/>
    </source>
</evidence>
<name>A0A8J3YSY6_9ACTN</name>
<feature type="domain" description="Methyl-accepting transducer" evidence="6">
    <location>
        <begin position="157"/>
        <end position="264"/>
    </location>
</feature>
<sequence length="297" mass="30664">MSEDVPGKRTRPGAAVLRGGLVLGAAVAAVSAVAGQATVGVVIGVLGLLGGAVLVPPDRPGRLDDTDRTDRTDRRDADAWQPAVEPVTAPPVHAEPPAPPPTVAPPPPPGEPLTPEAAQAALRQAASGLGELSRCTGEVGTGLDASRGMTFQLFGQIDQLIDLSDRISDTVNMIRSIAKQTNLLALNATIEAARAGELGRGFAVVAHEVRKLAQDAAGATESIDVIMAEMRELTDATTEVTNAAGDAVESSRAAFTTVQQILDDAREQLAAAEQELGSYADLVTVPHAPTHRQGRNP</sequence>
<dbReference type="Pfam" id="PF00015">
    <property type="entry name" value="MCPsignal"/>
    <property type="match status" value="1"/>
</dbReference>
<keyword evidence="5" id="KW-1133">Transmembrane helix</keyword>
<dbReference type="EMBL" id="BOPF01000025">
    <property type="protein sequence ID" value="GIJ49193.1"/>
    <property type="molecule type" value="Genomic_DNA"/>
</dbReference>
<feature type="compositionally biased region" description="Pro residues" evidence="4">
    <location>
        <begin position="93"/>
        <end position="112"/>
    </location>
</feature>